<reference evidence="2" key="1">
    <citation type="submission" date="2016-10" db="EMBL/GenBank/DDBJ databases">
        <authorList>
            <person name="Varghese N."/>
            <person name="Submissions S."/>
        </authorList>
    </citation>
    <scope>NUCLEOTIDE SEQUENCE [LARGE SCALE GENOMIC DNA]</scope>
    <source>
        <strain evidence="2">B48,IBRC-M 10115,DSM 25386,CECT 8001</strain>
    </source>
</reference>
<protein>
    <submittedName>
        <fullName evidence="1">CxxH/CxxC protein, BA_5709 family</fullName>
    </submittedName>
</protein>
<accession>A0A1H8GGY8</accession>
<evidence type="ECO:0000313" key="1">
    <source>
        <dbReference type="EMBL" id="SEN43441.1"/>
    </source>
</evidence>
<dbReference type="RefSeq" id="WP_425283775.1">
    <property type="nucleotide sequence ID" value="NZ_FOBW01000013.1"/>
</dbReference>
<name>A0A1H8GGY8_9BACI</name>
<dbReference type="STRING" id="930146.SAMN05192533_11341"/>
<evidence type="ECO:0000313" key="2">
    <source>
        <dbReference type="Proteomes" id="UP000198553"/>
    </source>
</evidence>
<organism evidence="1 2">
    <name type="scientific">Mesobacillus persicus</name>
    <dbReference type="NCBI Taxonomy" id="930146"/>
    <lineage>
        <taxon>Bacteria</taxon>
        <taxon>Bacillati</taxon>
        <taxon>Bacillota</taxon>
        <taxon>Bacilli</taxon>
        <taxon>Bacillales</taxon>
        <taxon>Bacillaceae</taxon>
        <taxon>Mesobacillus</taxon>
    </lineage>
</organism>
<gene>
    <name evidence="1" type="ORF">SAMN05192533_11341</name>
</gene>
<dbReference type="AlphaFoldDB" id="A0A1H8GGY8"/>
<dbReference type="Proteomes" id="UP000198553">
    <property type="component" value="Unassembled WGS sequence"/>
</dbReference>
<dbReference type="NCBIfam" id="TIGR04129">
    <property type="entry name" value="CxxH_BA5709"/>
    <property type="match status" value="1"/>
</dbReference>
<dbReference type="InterPro" id="IPR025626">
    <property type="entry name" value="YyzF"/>
</dbReference>
<sequence length="59" mass="6412">MNGDESVIYCCTEHVDMALDDVVDEHEVAPKLEKLESVENSSGTCGYCGKPAVYMVGNE</sequence>
<dbReference type="Pfam" id="PF14116">
    <property type="entry name" value="YyzF"/>
    <property type="match status" value="1"/>
</dbReference>
<proteinExistence type="predicted"/>
<keyword evidence="2" id="KW-1185">Reference proteome</keyword>
<dbReference type="EMBL" id="FOBW01000013">
    <property type="protein sequence ID" value="SEN43441.1"/>
    <property type="molecule type" value="Genomic_DNA"/>
</dbReference>